<dbReference type="InterPro" id="IPR000719">
    <property type="entry name" value="Prot_kinase_dom"/>
</dbReference>
<dbReference type="Proteomes" id="UP000436088">
    <property type="component" value="Unassembled WGS sequence"/>
</dbReference>
<evidence type="ECO:0000256" key="11">
    <source>
        <dbReference type="ARBA" id="ARBA00022989"/>
    </source>
</evidence>
<evidence type="ECO:0000256" key="9">
    <source>
        <dbReference type="ARBA" id="ARBA00022777"/>
    </source>
</evidence>
<dbReference type="GO" id="GO:0004674">
    <property type="term" value="F:protein serine/threonine kinase activity"/>
    <property type="evidence" value="ECO:0007669"/>
    <property type="project" value="UniProtKB-KW"/>
</dbReference>
<evidence type="ECO:0000256" key="4">
    <source>
        <dbReference type="ARBA" id="ARBA00022679"/>
    </source>
</evidence>
<evidence type="ECO:0000256" key="8">
    <source>
        <dbReference type="ARBA" id="ARBA00022741"/>
    </source>
</evidence>
<keyword evidence="5 18" id="KW-0812">Transmembrane</keyword>
<dbReference type="SMART" id="SM00220">
    <property type="entry name" value="S_TKc"/>
    <property type="match status" value="1"/>
</dbReference>
<feature type="domain" description="Gnk2-homologous" evidence="21">
    <location>
        <begin position="28"/>
        <end position="131"/>
    </location>
</feature>
<feature type="transmembrane region" description="Helical" evidence="18">
    <location>
        <begin position="273"/>
        <end position="295"/>
    </location>
</feature>
<dbReference type="Gene3D" id="1.10.510.10">
    <property type="entry name" value="Transferase(Phosphotransferase) domain 1"/>
    <property type="match status" value="1"/>
</dbReference>
<dbReference type="PANTHER" id="PTHR27002">
    <property type="entry name" value="RECEPTOR-LIKE SERINE/THREONINE-PROTEIN KINASE SD1-8"/>
    <property type="match status" value="1"/>
</dbReference>
<keyword evidence="7" id="KW-0677">Repeat</keyword>
<dbReference type="InterPro" id="IPR011009">
    <property type="entry name" value="Kinase-like_dom_sf"/>
</dbReference>
<evidence type="ECO:0000256" key="1">
    <source>
        <dbReference type="ARBA" id="ARBA00004167"/>
    </source>
</evidence>
<comment type="catalytic activity">
    <reaction evidence="16">
        <text>L-threonyl-[protein] + ATP = O-phospho-L-threonyl-[protein] + ADP + H(+)</text>
        <dbReference type="Rhea" id="RHEA:46608"/>
        <dbReference type="Rhea" id="RHEA-COMP:11060"/>
        <dbReference type="Rhea" id="RHEA-COMP:11605"/>
        <dbReference type="ChEBI" id="CHEBI:15378"/>
        <dbReference type="ChEBI" id="CHEBI:30013"/>
        <dbReference type="ChEBI" id="CHEBI:30616"/>
        <dbReference type="ChEBI" id="CHEBI:61977"/>
        <dbReference type="ChEBI" id="CHEBI:456216"/>
        <dbReference type="EC" id="2.7.11.1"/>
    </reaction>
</comment>
<comment type="catalytic activity">
    <reaction evidence="17">
        <text>L-seryl-[protein] + ATP = O-phospho-L-seryl-[protein] + ADP + H(+)</text>
        <dbReference type="Rhea" id="RHEA:17989"/>
        <dbReference type="Rhea" id="RHEA-COMP:9863"/>
        <dbReference type="Rhea" id="RHEA-COMP:11604"/>
        <dbReference type="ChEBI" id="CHEBI:15378"/>
        <dbReference type="ChEBI" id="CHEBI:29999"/>
        <dbReference type="ChEBI" id="CHEBI:30616"/>
        <dbReference type="ChEBI" id="CHEBI:83421"/>
        <dbReference type="ChEBI" id="CHEBI:456216"/>
        <dbReference type="EC" id="2.7.11.1"/>
    </reaction>
</comment>
<organism evidence="22 23">
    <name type="scientific">Hibiscus syriacus</name>
    <name type="common">Rose of Sharon</name>
    <dbReference type="NCBI Taxonomy" id="106335"/>
    <lineage>
        <taxon>Eukaryota</taxon>
        <taxon>Viridiplantae</taxon>
        <taxon>Streptophyta</taxon>
        <taxon>Embryophyta</taxon>
        <taxon>Tracheophyta</taxon>
        <taxon>Spermatophyta</taxon>
        <taxon>Magnoliopsida</taxon>
        <taxon>eudicotyledons</taxon>
        <taxon>Gunneridae</taxon>
        <taxon>Pentapetalae</taxon>
        <taxon>rosids</taxon>
        <taxon>malvids</taxon>
        <taxon>Malvales</taxon>
        <taxon>Malvaceae</taxon>
        <taxon>Malvoideae</taxon>
        <taxon>Hibiscus</taxon>
    </lineage>
</organism>
<protein>
    <recommendedName>
        <fullName evidence="2">non-specific serine/threonine protein kinase</fullName>
        <ecNumber evidence="2">2.7.11.1</ecNumber>
    </recommendedName>
</protein>
<gene>
    <name evidence="22" type="ORF">F3Y22_tig00004111pilonHSYRG00055</name>
</gene>
<dbReference type="GO" id="GO:0005886">
    <property type="term" value="C:plasma membrane"/>
    <property type="evidence" value="ECO:0007669"/>
    <property type="project" value="TreeGrafter"/>
</dbReference>
<keyword evidence="9" id="KW-0418">Kinase</keyword>
<evidence type="ECO:0000256" key="10">
    <source>
        <dbReference type="ARBA" id="ARBA00022840"/>
    </source>
</evidence>
<evidence type="ECO:0000256" key="15">
    <source>
        <dbReference type="ARBA" id="ARBA00023180"/>
    </source>
</evidence>
<keyword evidence="14" id="KW-0675">Receptor</keyword>
<evidence type="ECO:0000256" key="3">
    <source>
        <dbReference type="ARBA" id="ARBA00022527"/>
    </source>
</evidence>
<dbReference type="InterPro" id="IPR008271">
    <property type="entry name" value="Ser/Thr_kinase_AS"/>
</dbReference>
<keyword evidence="23" id="KW-1185">Reference proteome</keyword>
<dbReference type="InterPro" id="IPR038408">
    <property type="entry name" value="GNK2_sf"/>
</dbReference>
<dbReference type="Gene3D" id="3.30.200.20">
    <property type="entry name" value="Phosphorylase Kinase, domain 1"/>
    <property type="match status" value="1"/>
</dbReference>
<keyword evidence="13" id="KW-1015">Disulfide bond</keyword>
<evidence type="ECO:0000256" key="18">
    <source>
        <dbReference type="SAM" id="Phobius"/>
    </source>
</evidence>
<dbReference type="CDD" id="cd14066">
    <property type="entry name" value="STKc_IRAK"/>
    <property type="match status" value="1"/>
</dbReference>
<dbReference type="CDD" id="cd23509">
    <property type="entry name" value="Gnk2-like"/>
    <property type="match status" value="2"/>
</dbReference>
<dbReference type="EMBL" id="VEPZ02000249">
    <property type="protein sequence ID" value="KAE8728665.1"/>
    <property type="molecule type" value="Genomic_DNA"/>
</dbReference>
<evidence type="ECO:0000256" key="14">
    <source>
        <dbReference type="ARBA" id="ARBA00023170"/>
    </source>
</evidence>
<evidence type="ECO:0000256" key="19">
    <source>
        <dbReference type="SAM" id="SignalP"/>
    </source>
</evidence>
<sequence length="667" mass="74449">MHISTVSVNLLVIVLSLLSRTTEAQHPTYLYHVCPNTSTFSLNSAYQVNRDSLLSSLSSNGSRGDGFYNTTSGRSPAMVYGLFLCRGDFSTSVCQQCVATAATDISRLCPVETTAVVWYDECLLRYSNQNIFSVLAVSPTVYMYNTQNITDQDYFNELLAASVLVAMNSMSIQSENEPPGAKKFAANDTQISRNQTLYILQQCTPDLSGTDCRGCLQFARRNLPTGRRGGRLLSPSCNIRYETYPFYYQTPVAAPPPRTPAEENQSESNRTRVLVATLSATFALLVISLSGFIIWRRRNNRENSQGGQFLDMVEGRIPNEYSRETFSGENGERSQEFPSIQLDILLAATNYFSRENRLGEGGFGPVYKGILPDGKVIAVKRLSRTSGQGIVEFQNEVMLIARLQHRNLVRLLGCCLEKNEKLLVYEFMPNKSLDVFLFDSNFAVQLDWQKRFNIIKGIARGIMYLHEDSRLRIIHRDLKASNVLLDHEMNPKISDFGMARIFEDKNEANTNRVVGTYGYMAPEYAMQGLFSIKSDVFSFGVLLLEIISGKKNNTFHLSENGESLLIFVWKLWSKGDGMELIDQLLVPSCVASEVLKCIHIALLCVQEDPADRPTMSSVIYMLASDGTITLPNPTEPAFSVGRVVSEPISNDGACSVNEVTISNFSPR</sequence>
<evidence type="ECO:0000256" key="2">
    <source>
        <dbReference type="ARBA" id="ARBA00012513"/>
    </source>
</evidence>
<comment type="caution">
    <text evidence="22">The sequence shown here is derived from an EMBL/GenBank/DDBJ whole genome shotgun (WGS) entry which is preliminary data.</text>
</comment>
<evidence type="ECO:0000256" key="5">
    <source>
        <dbReference type="ARBA" id="ARBA00022692"/>
    </source>
</evidence>
<dbReference type="SUPFAM" id="SSF56112">
    <property type="entry name" value="Protein kinase-like (PK-like)"/>
    <property type="match status" value="1"/>
</dbReference>
<dbReference type="PANTHER" id="PTHR27002:SF814">
    <property type="entry name" value="CYSTEINE-RICH RECEPTOR-LIKE PROTEIN KINASE 10"/>
    <property type="match status" value="1"/>
</dbReference>
<dbReference type="Pfam" id="PF01657">
    <property type="entry name" value="Stress-antifung"/>
    <property type="match status" value="2"/>
</dbReference>
<evidence type="ECO:0000313" key="22">
    <source>
        <dbReference type="EMBL" id="KAE8728665.1"/>
    </source>
</evidence>
<name>A0A6A3CGX9_HIBSY</name>
<dbReference type="InterPro" id="IPR021820">
    <property type="entry name" value="S-locus_recpt_kinase_C"/>
</dbReference>
<evidence type="ECO:0000256" key="6">
    <source>
        <dbReference type="ARBA" id="ARBA00022729"/>
    </source>
</evidence>
<accession>A0A6A3CGX9</accession>
<evidence type="ECO:0000256" key="7">
    <source>
        <dbReference type="ARBA" id="ARBA00022737"/>
    </source>
</evidence>
<evidence type="ECO:0000259" key="20">
    <source>
        <dbReference type="PROSITE" id="PS50011"/>
    </source>
</evidence>
<keyword evidence="4" id="KW-0808">Transferase</keyword>
<dbReference type="FunFam" id="3.30.200.20:FF:000195">
    <property type="entry name" value="G-type lectin S-receptor-like serine/threonine-protein kinase"/>
    <property type="match status" value="1"/>
</dbReference>
<proteinExistence type="predicted"/>
<dbReference type="PROSITE" id="PS50011">
    <property type="entry name" value="PROTEIN_KINASE_DOM"/>
    <property type="match status" value="1"/>
</dbReference>
<dbReference type="PROSITE" id="PS00108">
    <property type="entry name" value="PROTEIN_KINASE_ST"/>
    <property type="match status" value="1"/>
</dbReference>
<dbReference type="EC" id="2.7.11.1" evidence="2"/>
<keyword evidence="10" id="KW-0067">ATP-binding</keyword>
<feature type="chain" id="PRO_5025387484" description="non-specific serine/threonine protein kinase" evidence="19">
    <location>
        <begin position="25"/>
        <end position="667"/>
    </location>
</feature>
<dbReference type="Pfam" id="PF11883">
    <property type="entry name" value="DUF3403"/>
    <property type="match status" value="1"/>
</dbReference>
<evidence type="ECO:0000259" key="21">
    <source>
        <dbReference type="PROSITE" id="PS51473"/>
    </source>
</evidence>
<reference evidence="22" key="1">
    <citation type="submission" date="2019-09" db="EMBL/GenBank/DDBJ databases">
        <title>Draft genome information of white flower Hibiscus syriacus.</title>
        <authorList>
            <person name="Kim Y.-M."/>
        </authorList>
    </citation>
    <scope>NUCLEOTIDE SEQUENCE [LARGE SCALE GENOMIC DNA]</scope>
    <source>
        <strain evidence="22">YM2019G1</strain>
    </source>
</reference>
<keyword evidence="12 18" id="KW-0472">Membrane</keyword>
<dbReference type="FunFam" id="1.10.510.10:FF:000060">
    <property type="entry name" value="G-type lectin S-receptor-like serine/threonine-protein kinase"/>
    <property type="match status" value="1"/>
</dbReference>
<comment type="subcellular location">
    <subcellularLocation>
        <location evidence="1">Membrane</location>
        <topology evidence="1">Single-pass membrane protein</topology>
    </subcellularLocation>
</comment>
<feature type="domain" description="Protein kinase" evidence="20">
    <location>
        <begin position="352"/>
        <end position="638"/>
    </location>
</feature>
<dbReference type="Gene3D" id="3.30.430.20">
    <property type="entry name" value="Gnk2 domain, C-X8-C-X2-C motif"/>
    <property type="match status" value="2"/>
</dbReference>
<keyword evidence="15" id="KW-0325">Glycoprotein</keyword>
<dbReference type="PROSITE" id="PS51473">
    <property type="entry name" value="GNK2"/>
    <property type="match status" value="2"/>
</dbReference>
<evidence type="ECO:0000256" key="13">
    <source>
        <dbReference type="ARBA" id="ARBA00023157"/>
    </source>
</evidence>
<keyword evidence="6 19" id="KW-0732">Signal</keyword>
<feature type="signal peptide" evidence="19">
    <location>
        <begin position="1"/>
        <end position="24"/>
    </location>
</feature>
<dbReference type="InterPro" id="IPR002902">
    <property type="entry name" value="GNK2"/>
</dbReference>
<keyword evidence="8" id="KW-0547">Nucleotide-binding</keyword>
<dbReference type="AlphaFoldDB" id="A0A6A3CGX9"/>
<dbReference type="Pfam" id="PF07714">
    <property type="entry name" value="PK_Tyr_Ser-Thr"/>
    <property type="match status" value="1"/>
</dbReference>
<dbReference type="FunFam" id="3.30.430.20:FF:000003">
    <property type="entry name" value="Cysteine-rich RLK (RECEPTOR-like protein kinase) 10"/>
    <property type="match status" value="1"/>
</dbReference>
<feature type="domain" description="Gnk2-homologous" evidence="21">
    <location>
        <begin position="137"/>
        <end position="246"/>
    </location>
</feature>
<dbReference type="InterPro" id="IPR001245">
    <property type="entry name" value="Ser-Thr/Tyr_kinase_cat_dom"/>
</dbReference>
<keyword evidence="3" id="KW-0723">Serine/threonine-protein kinase</keyword>
<keyword evidence="11 18" id="KW-1133">Transmembrane helix</keyword>
<evidence type="ECO:0000256" key="16">
    <source>
        <dbReference type="ARBA" id="ARBA00047899"/>
    </source>
</evidence>
<evidence type="ECO:0000256" key="17">
    <source>
        <dbReference type="ARBA" id="ARBA00048679"/>
    </source>
</evidence>
<dbReference type="GO" id="GO:0005524">
    <property type="term" value="F:ATP binding"/>
    <property type="evidence" value="ECO:0007669"/>
    <property type="project" value="UniProtKB-KW"/>
</dbReference>
<evidence type="ECO:0000313" key="23">
    <source>
        <dbReference type="Proteomes" id="UP000436088"/>
    </source>
</evidence>
<evidence type="ECO:0000256" key="12">
    <source>
        <dbReference type="ARBA" id="ARBA00023136"/>
    </source>
</evidence>